<evidence type="ECO:0000313" key="3">
    <source>
        <dbReference type="Proteomes" id="UP001597400"/>
    </source>
</evidence>
<protein>
    <submittedName>
        <fullName evidence="2">Uncharacterized protein</fullName>
    </submittedName>
</protein>
<dbReference type="EMBL" id="JBHUGS010000005">
    <property type="protein sequence ID" value="MFD1952281.1"/>
    <property type="molecule type" value="Genomic_DNA"/>
</dbReference>
<proteinExistence type="predicted"/>
<keyword evidence="3" id="KW-1185">Reference proteome</keyword>
<dbReference type="RefSeq" id="WP_380931330.1">
    <property type="nucleotide sequence ID" value="NZ_JBHUGS010000005.1"/>
</dbReference>
<sequence>MMTDTPKPDVEQPPVTQPIVPDAPHTGSPMDDEPEPGTDPWHEGP</sequence>
<feature type="compositionally biased region" description="Basic and acidic residues" evidence="1">
    <location>
        <begin position="1"/>
        <end position="10"/>
    </location>
</feature>
<comment type="caution">
    <text evidence="2">The sequence shown here is derived from an EMBL/GenBank/DDBJ whole genome shotgun (WGS) entry which is preliminary data.</text>
</comment>
<reference evidence="3" key="1">
    <citation type="journal article" date="2019" name="Int. J. Syst. Evol. Microbiol.">
        <title>The Global Catalogue of Microorganisms (GCM) 10K type strain sequencing project: providing services to taxonomists for standard genome sequencing and annotation.</title>
        <authorList>
            <consortium name="The Broad Institute Genomics Platform"/>
            <consortium name="The Broad Institute Genome Sequencing Center for Infectious Disease"/>
            <person name="Wu L."/>
            <person name="Ma J."/>
        </authorList>
    </citation>
    <scope>NUCLEOTIDE SEQUENCE [LARGE SCALE GENOMIC DNA]</scope>
    <source>
        <strain evidence="3">CGMCC 1.12702</strain>
    </source>
</reference>
<evidence type="ECO:0000313" key="2">
    <source>
        <dbReference type="EMBL" id="MFD1952281.1"/>
    </source>
</evidence>
<gene>
    <name evidence="2" type="ORF">ACFSGX_16015</name>
</gene>
<accession>A0ABW4U1V4</accession>
<organism evidence="2 3">
    <name type="scientific">Sphingomonas arantia</name>
    <dbReference type="NCBI Taxonomy" id="1460676"/>
    <lineage>
        <taxon>Bacteria</taxon>
        <taxon>Pseudomonadati</taxon>
        <taxon>Pseudomonadota</taxon>
        <taxon>Alphaproteobacteria</taxon>
        <taxon>Sphingomonadales</taxon>
        <taxon>Sphingomonadaceae</taxon>
        <taxon>Sphingomonas</taxon>
    </lineage>
</organism>
<name>A0ABW4U1V4_9SPHN</name>
<feature type="region of interest" description="Disordered" evidence="1">
    <location>
        <begin position="1"/>
        <end position="45"/>
    </location>
</feature>
<dbReference type="Proteomes" id="UP001597400">
    <property type="component" value="Unassembled WGS sequence"/>
</dbReference>
<evidence type="ECO:0000256" key="1">
    <source>
        <dbReference type="SAM" id="MobiDB-lite"/>
    </source>
</evidence>